<feature type="domain" description="Bacterial sugar transferase" evidence="8">
    <location>
        <begin position="263"/>
        <end position="443"/>
    </location>
</feature>
<protein>
    <submittedName>
        <fullName evidence="9">Exopolysaccharide biosynthesis polyprenyl glycosylphosphotransferase</fullName>
    </submittedName>
</protein>
<feature type="transmembrane region" description="Helical" evidence="7">
    <location>
        <begin position="14"/>
        <end position="36"/>
    </location>
</feature>
<keyword evidence="6 7" id="KW-0472">Membrane</keyword>
<dbReference type="EMBL" id="JBBMER010000002">
    <property type="protein sequence ID" value="MEQ2378917.1"/>
    <property type="molecule type" value="Genomic_DNA"/>
</dbReference>
<dbReference type="PANTHER" id="PTHR30576">
    <property type="entry name" value="COLANIC BIOSYNTHESIS UDP-GLUCOSE LIPID CARRIER TRANSFERASE"/>
    <property type="match status" value="1"/>
</dbReference>
<keyword evidence="3" id="KW-0808">Transferase</keyword>
<keyword evidence="10" id="KW-1185">Reference proteome</keyword>
<gene>
    <name evidence="9" type="ORF">WMO14_03320</name>
</gene>
<feature type="transmembrane region" description="Helical" evidence="7">
    <location>
        <begin position="82"/>
        <end position="105"/>
    </location>
</feature>
<name>A0ABV1BT34_9FIRM</name>
<dbReference type="Pfam" id="PF02397">
    <property type="entry name" value="Bac_transf"/>
    <property type="match status" value="1"/>
</dbReference>
<comment type="caution">
    <text evidence="9">The sequence shown here is derived from an EMBL/GenBank/DDBJ whole genome shotgun (WGS) entry which is preliminary data.</text>
</comment>
<comment type="subcellular location">
    <subcellularLocation>
        <location evidence="1">Membrane</location>
        <topology evidence="1">Multi-pass membrane protein</topology>
    </subcellularLocation>
</comment>
<evidence type="ECO:0000259" key="8">
    <source>
        <dbReference type="Pfam" id="PF02397"/>
    </source>
</evidence>
<evidence type="ECO:0000256" key="2">
    <source>
        <dbReference type="ARBA" id="ARBA00006464"/>
    </source>
</evidence>
<comment type="similarity">
    <text evidence="2">Belongs to the bacterial sugar transferase family.</text>
</comment>
<dbReference type="PANTHER" id="PTHR30576:SF0">
    <property type="entry name" value="UNDECAPRENYL-PHOSPHATE N-ACETYLGALACTOSAMINYL 1-PHOSPHATE TRANSFERASE-RELATED"/>
    <property type="match status" value="1"/>
</dbReference>
<accession>A0ABV1BT34</accession>
<evidence type="ECO:0000256" key="6">
    <source>
        <dbReference type="ARBA" id="ARBA00023136"/>
    </source>
</evidence>
<evidence type="ECO:0000256" key="4">
    <source>
        <dbReference type="ARBA" id="ARBA00022692"/>
    </source>
</evidence>
<evidence type="ECO:0000256" key="3">
    <source>
        <dbReference type="ARBA" id="ARBA00022679"/>
    </source>
</evidence>
<dbReference type="NCBIfam" id="TIGR03025">
    <property type="entry name" value="EPS_sugtrans"/>
    <property type="match status" value="1"/>
</dbReference>
<feature type="transmembrane region" description="Helical" evidence="7">
    <location>
        <begin position="117"/>
        <end position="138"/>
    </location>
</feature>
<evidence type="ECO:0000313" key="9">
    <source>
        <dbReference type="EMBL" id="MEQ2378917.1"/>
    </source>
</evidence>
<keyword evidence="4 7" id="KW-0812">Transmembrane</keyword>
<proteinExistence type="inferred from homology"/>
<evidence type="ECO:0000256" key="1">
    <source>
        <dbReference type="ARBA" id="ARBA00004141"/>
    </source>
</evidence>
<feature type="transmembrane region" description="Helical" evidence="7">
    <location>
        <begin position="56"/>
        <end position="75"/>
    </location>
</feature>
<reference evidence="9 10" key="1">
    <citation type="submission" date="2024-03" db="EMBL/GenBank/DDBJ databases">
        <title>Human intestinal bacterial collection.</title>
        <authorList>
            <person name="Pauvert C."/>
            <person name="Hitch T.C.A."/>
            <person name="Clavel T."/>
        </authorList>
    </citation>
    <scope>NUCLEOTIDE SEQUENCE [LARGE SCALE GENOMIC DNA]</scope>
    <source>
        <strain evidence="9 10">CLA-AA-H255</strain>
    </source>
</reference>
<evidence type="ECO:0000313" key="10">
    <source>
        <dbReference type="Proteomes" id="UP001442364"/>
    </source>
</evidence>
<dbReference type="InterPro" id="IPR003362">
    <property type="entry name" value="Bact_transf"/>
</dbReference>
<feature type="transmembrane region" description="Helical" evidence="7">
    <location>
        <begin position="268"/>
        <end position="287"/>
    </location>
</feature>
<dbReference type="InterPro" id="IPR017475">
    <property type="entry name" value="EPS_sugar_tfrase"/>
</dbReference>
<sequence>MKENKGRMSRNKNVSMYVGAFNIIMLLILTLHFAYMWNNVYNTMLKTPFMGSGNKLMVFTIFLLIFVTYKMWGGFKLGYIKLVNLVFSQFLALITTAIGEYLIIALTAGRVDSMGRLAGLIAVSTLIDLVFCVLYDLVGIRIYGMIFPPIKLLQINGVHKNHLRYKISNRSDKYEVCEEISYKEASDVIYNKILQYEAVLLNDIPNNERKEILKFCFEKDIPVYYTPKIQDILVRGSEEINLFDSPLFLAKNVGMTTGQAFVKRTIDIVGSTLGLIILSPVFLITAICIKLEDGGSVFFMQDRCTYDGKVFRIHKFRSMKEDAEKDGKPHPATSDDDRITKVGKFIRATRIDELPQLVDIWAGNMSIVGPRPERVEHVAKYTQDIPEFGYRLKVKGGLTGYAQVYGRYNTTSYDKLKMDLIYVVNYSLMLDFQIVLETVKIIFSKESTEGFTEENSKIMNEYGQELEAARQEIAATREDN</sequence>
<dbReference type="RefSeq" id="WP_349153278.1">
    <property type="nucleotide sequence ID" value="NZ_JBBMER010000002.1"/>
</dbReference>
<keyword evidence="5 7" id="KW-1133">Transmembrane helix</keyword>
<evidence type="ECO:0000256" key="7">
    <source>
        <dbReference type="SAM" id="Phobius"/>
    </source>
</evidence>
<evidence type="ECO:0000256" key="5">
    <source>
        <dbReference type="ARBA" id="ARBA00022989"/>
    </source>
</evidence>
<organism evidence="9 10">
    <name type="scientific">[Lactobacillus] rogosae</name>
    <dbReference type="NCBI Taxonomy" id="706562"/>
    <lineage>
        <taxon>Bacteria</taxon>
        <taxon>Bacillati</taxon>
        <taxon>Bacillota</taxon>
        <taxon>Clostridia</taxon>
        <taxon>Lachnospirales</taxon>
        <taxon>Lachnospiraceae</taxon>
        <taxon>Lachnospira</taxon>
    </lineage>
</organism>
<dbReference type="Proteomes" id="UP001442364">
    <property type="component" value="Unassembled WGS sequence"/>
</dbReference>